<dbReference type="SUPFAM" id="SSF47413">
    <property type="entry name" value="lambda repressor-like DNA-binding domains"/>
    <property type="match status" value="1"/>
</dbReference>
<dbReference type="CDD" id="cd00093">
    <property type="entry name" value="HTH_XRE"/>
    <property type="match status" value="1"/>
</dbReference>
<name>A0A076MPY7_AMYME</name>
<protein>
    <recommendedName>
        <fullName evidence="3">HTH cro/C1-type domain-containing protein</fullName>
    </recommendedName>
</protein>
<dbReference type="STRING" id="1068978.AMETH_2891"/>
<dbReference type="eggNOG" id="COG2944">
    <property type="taxonomic scope" value="Bacteria"/>
</dbReference>
<dbReference type="PATRIC" id="fig|1068978.7.peg.3088"/>
<organism evidence="1 2">
    <name type="scientific">Amycolatopsis methanolica 239</name>
    <dbReference type="NCBI Taxonomy" id="1068978"/>
    <lineage>
        <taxon>Bacteria</taxon>
        <taxon>Bacillati</taxon>
        <taxon>Actinomycetota</taxon>
        <taxon>Actinomycetes</taxon>
        <taxon>Pseudonocardiales</taxon>
        <taxon>Pseudonocardiaceae</taxon>
        <taxon>Amycolatopsis</taxon>
        <taxon>Amycolatopsis methanolica group</taxon>
    </lineage>
</organism>
<evidence type="ECO:0008006" key="3">
    <source>
        <dbReference type="Google" id="ProtNLM"/>
    </source>
</evidence>
<dbReference type="SUPFAM" id="SSF48452">
    <property type="entry name" value="TPR-like"/>
    <property type="match status" value="1"/>
</dbReference>
<reference evidence="1 2" key="1">
    <citation type="submission" date="2014-07" db="EMBL/GenBank/DDBJ databases">
        <title>Whole Genome Sequence of the Amycolatopsis methanolica 239.</title>
        <authorList>
            <person name="Tang B."/>
        </authorList>
    </citation>
    <scope>NUCLEOTIDE SEQUENCE [LARGE SCALE GENOMIC DNA]</scope>
    <source>
        <strain evidence="1 2">239</strain>
    </source>
</reference>
<keyword evidence="2" id="KW-1185">Reference proteome</keyword>
<proteinExistence type="predicted"/>
<dbReference type="OrthoDB" id="3397572at2"/>
<dbReference type="HOGENOM" id="CLU_040543_0_0_11"/>
<dbReference type="KEGG" id="amq:AMETH_2891"/>
<dbReference type="AlphaFoldDB" id="A0A076MPY7"/>
<dbReference type="Gene3D" id="1.10.260.40">
    <property type="entry name" value="lambda repressor-like DNA-binding domains"/>
    <property type="match status" value="1"/>
</dbReference>
<evidence type="ECO:0000313" key="2">
    <source>
        <dbReference type="Proteomes" id="UP000062973"/>
    </source>
</evidence>
<dbReference type="InterPro" id="IPR011990">
    <property type="entry name" value="TPR-like_helical_dom_sf"/>
</dbReference>
<dbReference type="Proteomes" id="UP000062973">
    <property type="component" value="Chromosome"/>
</dbReference>
<sequence>MATGTNSPGAATAHQWTGREARLLRHALRMSVRGFAAYLGVAARTVAKWESGGTSTVPRPDTQAILDTALARADDGARTRFDVLVTEAREAGRPQAPVPRYDYEAWTDDLDRTVACLGRQEFRLAGTLLDRWLGRFEPNSSDRQGMYLYGRSLRLLGEVRQDQGALRGPLSAEHVYRQALRVFTELESPRRVAQLELQLVVIDEMSGRLDAAAARYRSLADDERLSPRDRTRARLWVGTALSKRGLHETATGHIVPAIREFEALEEPADWSIAHQKLALAHRGAGDLTAAGRAIDVALSNRVDDTPLQQVRLDTAHAHILLSDTATADSGLAILERTARISTRYGLMHQLRSIDGIRRGFESR</sequence>
<dbReference type="RefSeq" id="WP_017987980.1">
    <property type="nucleotide sequence ID" value="NZ_AQUL01000002.1"/>
</dbReference>
<dbReference type="EMBL" id="CP009110">
    <property type="protein sequence ID" value="AIJ22983.1"/>
    <property type="molecule type" value="Genomic_DNA"/>
</dbReference>
<dbReference type="InterPro" id="IPR001387">
    <property type="entry name" value="Cro/C1-type_HTH"/>
</dbReference>
<dbReference type="GO" id="GO:0003677">
    <property type="term" value="F:DNA binding"/>
    <property type="evidence" value="ECO:0007669"/>
    <property type="project" value="InterPro"/>
</dbReference>
<dbReference type="Gene3D" id="1.25.40.10">
    <property type="entry name" value="Tetratricopeptide repeat domain"/>
    <property type="match status" value="1"/>
</dbReference>
<dbReference type="InterPro" id="IPR010982">
    <property type="entry name" value="Lambda_DNA-bd_dom_sf"/>
</dbReference>
<evidence type="ECO:0000313" key="1">
    <source>
        <dbReference type="EMBL" id="AIJ22983.1"/>
    </source>
</evidence>
<gene>
    <name evidence="1" type="ORF">AMETH_2891</name>
</gene>
<accession>A0A076MPY7</accession>